<dbReference type="PROSITE" id="PS51671">
    <property type="entry name" value="ACT"/>
    <property type="match status" value="1"/>
</dbReference>
<reference evidence="3" key="1">
    <citation type="journal article" date="2021" name="PeerJ">
        <title>Extensive microbial diversity within the chicken gut microbiome revealed by metagenomics and culture.</title>
        <authorList>
            <person name="Gilroy R."/>
            <person name="Ravi A."/>
            <person name="Getino M."/>
            <person name="Pursley I."/>
            <person name="Horton D.L."/>
            <person name="Alikhan N.F."/>
            <person name="Baker D."/>
            <person name="Gharbi K."/>
            <person name="Hall N."/>
            <person name="Watson M."/>
            <person name="Adriaenssens E.M."/>
            <person name="Foster-Nyarko E."/>
            <person name="Jarju S."/>
            <person name="Secka A."/>
            <person name="Antonio M."/>
            <person name="Oren A."/>
            <person name="Chaudhuri R.R."/>
            <person name="La Ragione R."/>
            <person name="Hildebrand F."/>
            <person name="Pallen M.J."/>
        </authorList>
    </citation>
    <scope>NUCLEOTIDE SEQUENCE</scope>
    <source>
        <strain evidence="3">ChiGjej4B4-12881</strain>
    </source>
</reference>
<evidence type="ECO:0000313" key="3">
    <source>
        <dbReference type="EMBL" id="HIX52633.1"/>
    </source>
</evidence>
<accession>A0A9D1W5K7</accession>
<name>A0A9D1W5K7_9FIRM</name>
<evidence type="ECO:0000256" key="1">
    <source>
        <dbReference type="HAMAP-Rule" id="MF_01054"/>
    </source>
</evidence>
<protein>
    <recommendedName>
        <fullName evidence="1">UPF0237 protein IAA28_07500</fullName>
    </recommendedName>
</protein>
<feature type="domain" description="ACT" evidence="2">
    <location>
        <begin position="5"/>
        <end position="79"/>
    </location>
</feature>
<dbReference type="EMBL" id="DXEU01000134">
    <property type="protein sequence ID" value="HIX52633.1"/>
    <property type="molecule type" value="Genomic_DNA"/>
</dbReference>
<dbReference type="PANTHER" id="PTHR34875:SF6">
    <property type="entry name" value="UPF0237 PROTEIN MJ1558"/>
    <property type="match status" value="1"/>
</dbReference>
<sequence length="90" mass="10168">MSKAIITVVGKDTVGIIARVCTYLADHHINILDISQTIVQGYFNMMMIVDITETEDRFGTMAEEMEKLGDSIGVKIKCQKEEIFTSMHRI</sequence>
<dbReference type="NCBIfam" id="NF001220">
    <property type="entry name" value="PRK00194.1"/>
    <property type="match status" value="1"/>
</dbReference>
<organism evidence="3 4">
    <name type="scientific">Candidatus Lachnoclostridium stercoripullorum</name>
    <dbReference type="NCBI Taxonomy" id="2838635"/>
    <lineage>
        <taxon>Bacteria</taxon>
        <taxon>Bacillati</taxon>
        <taxon>Bacillota</taxon>
        <taxon>Clostridia</taxon>
        <taxon>Lachnospirales</taxon>
        <taxon>Lachnospiraceae</taxon>
    </lineage>
</organism>
<dbReference type="Proteomes" id="UP000886780">
    <property type="component" value="Unassembled WGS sequence"/>
</dbReference>
<evidence type="ECO:0000259" key="2">
    <source>
        <dbReference type="PROSITE" id="PS51671"/>
    </source>
</evidence>
<dbReference type="PANTHER" id="PTHR34875">
    <property type="entry name" value="UPF0237 PROTEIN MJ1558"/>
    <property type="match status" value="1"/>
</dbReference>
<dbReference type="HAMAP" id="MF_01054">
    <property type="entry name" value="UPF0237"/>
    <property type="match status" value="1"/>
</dbReference>
<reference evidence="3" key="2">
    <citation type="submission" date="2021-04" db="EMBL/GenBank/DDBJ databases">
        <authorList>
            <person name="Gilroy R."/>
        </authorList>
    </citation>
    <scope>NUCLEOTIDE SEQUENCE</scope>
    <source>
        <strain evidence="3">ChiGjej4B4-12881</strain>
    </source>
</reference>
<proteinExistence type="inferred from homology"/>
<dbReference type="InterPro" id="IPR022986">
    <property type="entry name" value="UPF0237_ACT"/>
</dbReference>
<dbReference type="Gene3D" id="3.30.70.260">
    <property type="match status" value="1"/>
</dbReference>
<dbReference type="Pfam" id="PF13740">
    <property type="entry name" value="ACT_6"/>
    <property type="match status" value="1"/>
</dbReference>
<dbReference type="CDD" id="cd04872">
    <property type="entry name" value="ACT_1ZPV"/>
    <property type="match status" value="1"/>
</dbReference>
<dbReference type="InterPro" id="IPR050990">
    <property type="entry name" value="UPF0237/GcvR_regulator"/>
</dbReference>
<comment type="caution">
    <text evidence="3">The sequence shown here is derived from an EMBL/GenBank/DDBJ whole genome shotgun (WGS) entry which is preliminary data.</text>
</comment>
<comment type="similarity">
    <text evidence="1">Belongs to the UPF0237 family.</text>
</comment>
<dbReference type="AlphaFoldDB" id="A0A9D1W5K7"/>
<dbReference type="SUPFAM" id="SSF55021">
    <property type="entry name" value="ACT-like"/>
    <property type="match status" value="1"/>
</dbReference>
<dbReference type="InterPro" id="IPR045865">
    <property type="entry name" value="ACT-like_dom_sf"/>
</dbReference>
<dbReference type="InterPro" id="IPR002912">
    <property type="entry name" value="ACT_dom"/>
</dbReference>
<gene>
    <name evidence="3" type="ORF">IAA28_07500</name>
</gene>
<evidence type="ECO:0000313" key="4">
    <source>
        <dbReference type="Proteomes" id="UP000886780"/>
    </source>
</evidence>